<evidence type="ECO:0000256" key="1">
    <source>
        <dbReference type="ARBA" id="ARBA00004167"/>
    </source>
</evidence>
<dbReference type="InterPro" id="IPR051379">
    <property type="entry name" value="C-type_Lectin_Receptor_IMM"/>
</dbReference>
<keyword evidence="7" id="KW-1185">Reference proteome</keyword>
<dbReference type="CDD" id="cd03593">
    <property type="entry name" value="CLECT_NK_receptors_like"/>
    <property type="match status" value="1"/>
</dbReference>
<dbReference type="InterPro" id="IPR033992">
    <property type="entry name" value="NKR-like_CTLD"/>
</dbReference>
<dbReference type="PROSITE" id="PS50041">
    <property type="entry name" value="C_TYPE_LECTIN_2"/>
    <property type="match status" value="1"/>
</dbReference>
<sequence>MRKATWHLKSDQGNTTDRVLNLRITVETVSHHCRCCQIIAGVGGAVILLLVGAALAGICVFQLCGCNLEDAPEKGLVFQRSSNETEDNSRLDTVTKLRTFFCKPLDGSATECRLCPVNWLPHKSKCYWIAKEKQSWHKSQEDCREKHAQMLVIKSQEEQSFIWKMISEGKKLPWLGLKTTSSGGNWSWIDGSPLNDTMLQSLGIAEPNSCGMLKNNQITSQACGALAEWICETGALLV</sequence>
<keyword evidence="5" id="KW-0812">Transmembrane</keyword>
<name>A0ABM5FIN1_9SAUR</name>
<keyword evidence="3" id="KW-0964">Secreted</keyword>
<dbReference type="GeneID" id="110090167"/>
<evidence type="ECO:0000256" key="5">
    <source>
        <dbReference type="SAM" id="Phobius"/>
    </source>
</evidence>
<dbReference type="PANTHER" id="PTHR46746:SF3">
    <property type="entry name" value="C-TYPE LECTIN DOMAIN-CONTAINING PROTEIN-RELATED"/>
    <property type="match status" value="1"/>
</dbReference>
<keyword evidence="5" id="KW-0472">Membrane</keyword>
<dbReference type="SUPFAM" id="SSF56436">
    <property type="entry name" value="C-type lectin-like"/>
    <property type="match status" value="1"/>
</dbReference>
<comment type="subcellular location">
    <subcellularLocation>
        <location evidence="1">Membrane</location>
        <topology evidence="1">Single-pass membrane protein</topology>
    </subcellularLocation>
    <subcellularLocation>
        <location evidence="2">Secreted</location>
    </subcellularLocation>
</comment>
<proteinExistence type="predicted"/>
<dbReference type="SMART" id="SM00034">
    <property type="entry name" value="CLECT"/>
    <property type="match status" value="1"/>
</dbReference>
<protein>
    <submittedName>
        <fullName evidence="8">Killer cell lectin-like receptor subfamily F member 1 isoform X2</fullName>
    </submittedName>
</protein>
<dbReference type="Gene3D" id="3.10.100.10">
    <property type="entry name" value="Mannose-Binding Protein A, subunit A"/>
    <property type="match status" value="1"/>
</dbReference>
<keyword evidence="5" id="KW-1133">Transmembrane helix</keyword>
<evidence type="ECO:0000256" key="4">
    <source>
        <dbReference type="ARBA" id="ARBA00022734"/>
    </source>
</evidence>
<dbReference type="InterPro" id="IPR001304">
    <property type="entry name" value="C-type_lectin-like"/>
</dbReference>
<dbReference type="RefSeq" id="XP_072845243.1">
    <property type="nucleotide sequence ID" value="XM_072989142.1"/>
</dbReference>
<reference evidence="8" key="2">
    <citation type="submission" date="2025-08" db="UniProtKB">
        <authorList>
            <consortium name="RefSeq"/>
        </authorList>
    </citation>
    <scope>IDENTIFICATION</scope>
</reference>
<feature type="domain" description="C-type lectin" evidence="6">
    <location>
        <begin position="122"/>
        <end position="232"/>
    </location>
</feature>
<dbReference type="PANTHER" id="PTHR46746">
    <property type="entry name" value="KILLER CELL LECTIN-LIKE RECEPTOR SUBFAMILY F MEMBER 2"/>
    <property type="match status" value="1"/>
</dbReference>
<gene>
    <name evidence="8" type="primary">LOC110090167</name>
</gene>
<accession>A0ABM5FIN1</accession>
<keyword evidence="4" id="KW-0430">Lectin</keyword>
<reference evidence="7" key="1">
    <citation type="submission" date="2025-05" db="UniProtKB">
        <authorList>
            <consortium name="RefSeq"/>
        </authorList>
    </citation>
    <scope>NUCLEOTIDE SEQUENCE [LARGE SCALE GENOMIC DNA]</scope>
</reference>
<feature type="transmembrane region" description="Helical" evidence="5">
    <location>
        <begin position="38"/>
        <end position="63"/>
    </location>
</feature>
<evidence type="ECO:0000259" key="6">
    <source>
        <dbReference type="PROSITE" id="PS50041"/>
    </source>
</evidence>
<dbReference type="Proteomes" id="UP001652642">
    <property type="component" value="Chromosome 2"/>
</dbReference>
<evidence type="ECO:0000313" key="7">
    <source>
        <dbReference type="Proteomes" id="UP001652642"/>
    </source>
</evidence>
<dbReference type="InterPro" id="IPR016186">
    <property type="entry name" value="C-type_lectin-like/link_sf"/>
</dbReference>
<evidence type="ECO:0000256" key="2">
    <source>
        <dbReference type="ARBA" id="ARBA00004613"/>
    </source>
</evidence>
<organism evidence="7 8">
    <name type="scientific">Pogona vitticeps</name>
    <name type="common">central bearded dragon</name>
    <dbReference type="NCBI Taxonomy" id="103695"/>
    <lineage>
        <taxon>Eukaryota</taxon>
        <taxon>Metazoa</taxon>
        <taxon>Chordata</taxon>
        <taxon>Craniata</taxon>
        <taxon>Vertebrata</taxon>
        <taxon>Euteleostomi</taxon>
        <taxon>Lepidosauria</taxon>
        <taxon>Squamata</taxon>
        <taxon>Bifurcata</taxon>
        <taxon>Unidentata</taxon>
        <taxon>Episquamata</taxon>
        <taxon>Toxicofera</taxon>
        <taxon>Iguania</taxon>
        <taxon>Acrodonta</taxon>
        <taxon>Agamidae</taxon>
        <taxon>Amphibolurinae</taxon>
        <taxon>Pogona</taxon>
    </lineage>
</organism>
<evidence type="ECO:0000313" key="8">
    <source>
        <dbReference type="RefSeq" id="XP_072845243.1"/>
    </source>
</evidence>
<dbReference type="InterPro" id="IPR016187">
    <property type="entry name" value="CTDL_fold"/>
</dbReference>
<evidence type="ECO:0000256" key="3">
    <source>
        <dbReference type="ARBA" id="ARBA00022525"/>
    </source>
</evidence>
<dbReference type="Pfam" id="PF00059">
    <property type="entry name" value="Lectin_C"/>
    <property type="match status" value="1"/>
</dbReference>